<dbReference type="Proteomes" id="UP000091956">
    <property type="component" value="Unassembled WGS sequence"/>
</dbReference>
<comment type="similarity">
    <text evidence="1">Belongs to the HSBP1 family.</text>
</comment>
<protein>
    <recommendedName>
        <fullName evidence="5">Heat shock factor-binding protein 1</fullName>
    </recommendedName>
</protein>
<dbReference type="EMBL" id="KV460274">
    <property type="protein sequence ID" value="OBT92097.2"/>
    <property type="molecule type" value="Genomic_DNA"/>
</dbReference>
<dbReference type="RefSeq" id="XP_018125830.2">
    <property type="nucleotide sequence ID" value="XM_018279192.2"/>
</dbReference>
<dbReference type="Gene3D" id="1.20.5.430">
    <property type="match status" value="1"/>
</dbReference>
<sequence length="90" mass="9967">MQIIMSANAQNNAGEGLTSRPLSIQPSANQDALDLVKMVDDLLDDISTRFTATSTELFSKMDEMARRLDHLESSILARDSQDDANRTPKK</sequence>
<evidence type="ECO:0000256" key="1">
    <source>
        <dbReference type="ARBA" id="ARBA00006349"/>
    </source>
</evidence>
<reference evidence="3 4" key="1">
    <citation type="submission" date="2016-03" db="EMBL/GenBank/DDBJ databases">
        <title>Comparative genomics of Pseudogymnoascus destructans, the fungus causing white-nose syndrome of bats.</title>
        <authorList>
            <person name="Palmer J.M."/>
            <person name="Drees K.P."/>
            <person name="Foster J.T."/>
            <person name="Lindner D.L."/>
        </authorList>
    </citation>
    <scope>NUCLEOTIDE SEQUENCE [LARGE SCALE GENOMIC DNA]</scope>
    <source>
        <strain evidence="3 4">UAMH 10579</strain>
    </source>
</reference>
<keyword evidence="4" id="KW-1185">Reference proteome</keyword>
<dbReference type="STRING" id="342668.A0A1B8G8E9"/>
<reference evidence="4" key="2">
    <citation type="journal article" date="2018" name="Nat. Commun.">
        <title>Extreme sensitivity to ultraviolet light in the fungal pathogen causing white-nose syndrome of bats.</title>
        <authorList>
            <person name="Palmer J.M."/>
            <person name="Drees K.P."/>
            <person name="Foster J.T."/>
            <person name="Lindner D.L."/>
        </authorList>
    </citation>
    <scope>NUCLEOTIDE SEQUENCE [LARGE SCALE GENOMIC DNA]</scope>
    <source>
        <strain evidence="4">UAMH 10579</strain>
    </source>
</reference>
<gene>
    <name evidence="3" type="ORF">VE01_09783</name>
</gene>
<evidence type="ECO:0000256" key="2">
    <source>
        <dbReference type="SAM" id="MobiDB-lite"/>
    </source>
</evidence>
<dbReference type="AlphaFoldDB" id="A0A1B8G8E9"/>
<dbReference type="GO" id="GO:0003714">
    <property type="term" value="F:transcription corepressor activity"/>
    <property type="evidence" value="ECO:0007669"/>
    <property type="project" value="InterPro"/>
</dbReference>
<feature type="compositionally biased region" description="Polar residues" evidence="2">
    <location>
        <begin position="1"/>
        <end position="13"/>
    </location>
</feature>
<accession>A0A1B8G8E9</accession>
<evidence type="ECO:0000313" key="3">
    <source>
        <dbReference type="EMBL" id="OBT92097.2"/>
    </source>
</evidence>
<organism evidence="3 4">
    <name type="scientific">Pseudogymnoascus verrucosus</name>
    <dbReference type="NCBI Taxonomy" id="342668"/>
    <lineage>
        <taxon>Eukaryota</taxon>
        <taxon>Fungi</taxon>
        <taxon>Dikarya</taxon>
        <taxon>Ascomycota</taxon>
        <taxon>Pezizomycotina</taxon>
        <taxon>Leotiomycetes</taxon>
        <taxon>Thelebolales</taxon>
        <taxon>Thelebolaceae</taxon>
        <taxon>Pseudogymnoascus</taxon>
    </lineage>
</organism>
<name>A0A1B8G8E9_9PEZI</name>
<feature type="region of interest" description="Disordered" evidence="2">
    <location>
        <begin position="1"/>
        <end position="23"/>
    </location>
</feature>
<dbReference type="InterPro" id="IPR009643">
    <property type="entry name" value="HS1-bd"/>
</dbReference>
<dbReference type="GeneID" id="28843169"/>
<proteinExistence type="inferred from homology"/>
<evidence type="ECO:0008006" key="5">
    <source>
        <dbReference type="Google" id="ProtNLM"/>
    </source>
</evidence>
<evidence type="ECO:0000313" key="4">
    <source>
        <dbReference type="Proteomes" id="UP000091956"/>
    </source>
</evidence>
<dbReference type="Pfam" id="PF06825">
    <property type="entry name" value="HSBP1"/>
    <property type="match status" value="1"/>
</dbReference>